<accession>A0A1B6CGA1</accession>
<evidence type="ECO:0000313" key="2">
    <source>
        <dbReference type="EMBL" id="JAS12393.1"/>
    </source>
</evidence>
<gene>
    <name evidence="2" type="ORF">g.5067</name>
</gene>
<dbReference type="PANTHER" id="PTHR12458">
    <property type="entry name" value="ORF PROTEIN"/>
    <property type="match status" value="1"/>
</dbReference>
<feature type="domain" description="CFA20" evidence="1">
    <location>
        <begin position="1"/>
        <end position="108"/>
    </location>
</feature>
<reference evidence="2" key="1">
    <citation type="submission" date="2015-12" db="EMBL/GenBank/DDBJ databases">
        <title>De novo transcriptome assembly of four potential Pierce s Disease insect vectors from Arizona vineyards.</title>
        <authorList>
            <person name="Tassone E.E."/>
        </authorList>
    </citation>
    <scope>NUCLEOTIDE SEQUENCE</scope>
</reference>
<proteinExistence type="predicted"/>
<dbReference type="InterPro" id="IPR040441">
    <property type="entry name" value="CFA20/CFAP20DC"/>
</dbReference>
<evidence type="ECO:0000259" key="1">
    <source>
        <dbReference type="Pfam" id="PF05018"/>
    </source>
</evidence>
<protein>
    <recommendedName>
        <fullName evidence="1">CFA20 domain-containing protein</fullName>
    </recommendedName>
</protein>
<sequence>MMQIKNMKRYFTFEVQILDDQNMKRRFRFSNYQSASKVMPFSCSMPIGLTEGWNLVNINLPSFTRRAYGTNYLETVKIQIHANCRVRRIYFADRLYSDNELPSAYRMYQQIGSGKGTENPK</sequence>
<organism evidence="2">
    <name type="scientific">Clastoptera arizonana</name>
    <name type="common">Arizona spittle bug</name>
    <dbReference type="NCBI Taxonomy" id="38151"/>
    <lineage>
        <taxon>Eukaryota</taxon>
        <taxon>Metazoa</taxon>
        <taxon>Ecdysozoa</taxon>
        <taxon>Arthropoda</taxon>
        <taxon>Hexapoda</taxon>
        <taxon>Insecta</taxon>
        <taxon>Pterygota</taxon>
        <taxon>Neoptera</taxon>
        <taxon>Paraneoptera</taxon>
        <taxon>Hemiptera</taxon>
        <taxon>Auchenorrhyncha</taxon>
        <taxon>Cercopoidea</taxon>
        <taxon>Clastopteridae</taxon>
        <taxon>Clastoptera</taxon>
    </lineage>
</organism>
<name>A0A1B6CGA1_9HEMI</name>
<dbReference type="InterPro" id="IPR007714">
    <property type="entry name" value="CFA20_dom"/>
</dbReference>
<dbReference type="AlphaFoldDB" id="A0A1B6CGA1"/>
<dbReference type="Pfam" id="PF05018">
    <property type="entry name" value="CFA20_dom"/>
    <property type="match status" value="1"/>
</dbReference>
<dbReference type="EMBL" id="GEDC01024905">
    <property type="protein sequence ID" value="JAS12393.1"/>
    <property type="molecule type" value="Transcribed_RNA"/>
</dbReference>